<accession>A0ABS3TI77</accession>
<organism evidence="1 2">
    <name type="scientific">Hymenobacter defluvii</name>
    <dbReference type="NCBI Taxonomy" id="2054411"/>
    <lineage>
        <taxon>Bacteria</taxon>
        <taxon>Pseudomonadati</taxon>
        <taxon>Bacteroidota</taxon>
        <taxon>Cytophagia</taxon>
        <taxon>Cytophagales</taxon>
        <taxon>Hymenobacteraceae</taxon>
        <taxon>Hymenobacter</taxon>
    </lineage>
</organism>
<sequence length="88" mass="9618">MFSLFWASLLTLPTTVGPTPRALQRPLPAPRFHYTLGALTRPATAPTRTLWVKPTQGNHPTQSNAFPACVNAKCHHMHLHDPVGLVAS</sequence>
<dbReference type="Proteomes" id="UP000670527">
    <property type="component" value="Unassembled WGS sequence"/>
</dbReference>
<reference evidence="1 2" key="1">
    <citation type="submission" date="2021-03" db="EMBL/GenBank/DDBJ databases">
        <authorList>
            <person name="Kim M.K."/>
        </authorList>
    </citation>
    <scope>NUCLEOTIDE SEQUENCE [LARGE SCALE GENOMIC DNA]</scope>
    <source>
        <strain evidence="1 2">BT507</strain>
    </source>
</reference>
<evidence type="ECO:0000313" key="1">
    <source>
        <dbReference type="EMBL" id="MBO3273369.1"/>
    </source>
</evidence>
<gene>
    <name evidence="1" type="ORF">J4D97_22155</name>
</gene>
<dbReference type="EMBL" id="JAGETX010000035">
    <property type="protein sequence ID" value="MBO3273369.1"/>
    <property type="molecule type" value="Genomic_DNA"/>
</dbReference>
<evidence type="ECO:0008006" key="3">
    <source>
        <dbReference type="Google" id="ProtNLM"/>
    </source>
</evidence>
<name>A0ABS3TI77_9BACT</name>
<dbReference type="RefSeq" id="WP_208309501.1">
    <property type="nucleotide sequence ID" value="NZ_JAGETX010000035.1"/>
</dbReference>
<proteinExistence type="predicted"/>
<protein>
    <recommendedName>
        <fullName evidence="3">Secreted protein</fullName>
    </recommendedName>
</protein>
<keyword evidence="2" id="KW-1185">Reference proteome</keyword>
<evidence type="ECO:0000313" key="2">
    <source>
        <dbReference type="Proteomes" id="UP000670527"/>
    </source>
</evidence>
<comment type="caution">
    <text evidence="1">The sequence shown here is derived from an EMBL/GenBank/DDBJ whole genome shotgun (WGS) entry which is preliminary data.</text>
</comment>